<sequence length="270" mass="28780">MSERTEADIRRTKLASMLSARFLRTGSVVIALVAAYWLCWRFAEVDLGRLIDGLPRLWSWTLRAWPPDFSDLGTLLERAAETLAMATLGTTLGGIIAVPVCFLAAANTAPNRLIYGLARVSLNALRGIDSFVFALLFVAAVGLGPFAGVLGIGVHSAGSIAKLWSEAVETAADGPLEAAMLSGASKSKVFVFALLPDVLPSLVSTLLYVWEFNVRASTVLGIVGAGGIGQELKNNIDLLAFPRVLAILLVILAMVTIIDRSSAWLRGRLS</sequence>
<feature type="transmembrane region" description="Helical" evidence="7">
    <location>
        <begin position="189"/>
        <end position="210"/>
    </location>
</feature>
<feature type="transmembrane region" description="Helical" evidence="7">
    <location>
        <begin position="131"/>
        <end position="154"/>
    </location>
</feature>
<dbReference type="Gene3D" id="1.10.3720.10">
    <property type="entry name" value="MetI-like"/>
    <property type="match status" value="1"/>
</dbReference>
<organism evidence="9 10">
    <name type="scientific">Ancylobacter dichloromethanicus</name>
    <dbReference type="NCBI Taxonomy" id="518825"/>
    <lineage>
        <taxon>Bacteria</taxon>
        <taxon>Pseudomonadati</taxon>
        <taxon>Pseudomonadota</taxon>
        <taxon>Alphaproteobacteria</taxon>
        <taxon>Hyphomicrobiales</taxon>
        <taxon>Xanthobacteraceae</taxon>
        <taxon>Ancylobacter</taxon>
    </lineage>
</organism>
<dbReference type="GO" id="GO:0005886">
    <property type="term" value="C:plasma membrane"/>
    <property type="evidence" value="ECO:0007669"/>
    <property type="project" value="UniProtKB-SubCell"/>
</dbReference>
<comment type="subcellular location">
    <subcellularLocation>
        <location evidence="1 7">Cell membrane</location>
        <topology evidence="1 7">Multi-pass membrane protein</topology>
    </subcellularLocation>
</comment>
<evidence type="ECO:0000256" key="2">
    <source>
        <dbReference type="ARBA" id="ARBA00022448"/>
    </source>
</evidence>
<comment type="similarity">
    <text evidence="7">Belongs to the binding-protein-dependent transport system permease family.</text>
</comment>
<dbReference type="PANTHER" id="PTHR30043:SF1">
    <property type="entry name" value="ABC TRANSPORT SYSTEM PERMEASE PROTEIN P69"/>
    <property type="match status" value="1"/>
</dbReference>
<dbReference type="AlphaFoldDB" id="A0A9W6MY16"/>
<dbReference type="NCBIfam" id="TIGR01097">
    <property type="entry name" value="PhnE"/>
    <property type="match status" value="1"/>
</dbReference>
<keyword evidence="4 7" id="KW-0812">Transmembrane</keyword>
<keyword evidence="10" id="KW-1185">Reference proteome</keyword>
<proteinExistence type="inferred from homology"/>
<keyword evidence="5 7" id="KW-1133">Transmembrane helix</keyword>
<evidence type="ECO:0000256" key="7">
    <source>
        <dbReference type="RuleBase" id="RU363032"/>
    </source>
</evidence>
<evidence type="ECO:0000313" key="9">
    <source>
        <dbReference type="EMBL" id="GLK70648.1"/>
    </source>
</evidence>
<comment type="caution">
    <text evidence="9">The sequence shown here is derived from an EMBL/GenBank/DDBJ whole genome shotgun (WGS) entry which is preliminary data.</text>
</comment>
<evidence type="ECO:0000256" key="5">
    <source>
        <dbReference type="ARBA" id="ARBA00022989"/>
    </source>
</evidence>
<dbReference type="InterPro" id="IPR000515">
    <property type="entry name" value="MetI-like"/>
</dbReference>
<accession>A0A9W6MY16</accession>
<evidence type="ECO:0000256" key="4">
    <source>
        <dbReference type="ARBA" id="ARBA00022692"/>
    </source>
</evidence>
<dbReference type="GO" id="GO:0015416">
    <property type="term" value="F:ABC-type phosphonate transporter activity"/>
    <property type="evidence" value="ECO:0007669"/>
    <property type="project" value="InterPro"/>
</dbReference>
<evidence type="ECO:0000313" key="10">
    <source>
        <dbReference type="Proteomes" id="UP001143370"/>
    </source>
</evidence>
<dbReference type="CDD" id="cd06261">
    <property type="entry name" value="TM_PBP2"/>
    <property type="match status" value="1"/>
</dbReference>
<gene>
    <name evidence="9" type="primary">phnE_1</name>
    <name evidence="9" type="ORF">GCM10017643_07630</name>
</gene>
<protein>
    <submittedName>
        <fullName evidence="9">Phosphonates ABC transporter permease</fullName>
    </submittedName>
</protein>
<dbReference type="PROSITE" id="PS50928">
    <property type="entry name" value="ABC_TM1"/>
    <property type="match status" value="1"/>
</dbReference>
<reference evidence="9" key="1">
    <citation type="journal article" date="2014" name="Int. J. Syst. Evol. Microbiol.">
        <title>Complete genome sequence of Corynebacterium casei LMG S-19264T (=DSM 44701T), isolated from a smear-ripened cheese.</title>
        <authorList>
            <consortium name="US DOE Joint Genome Institute (JGI-PGF)"/>
            <person name="Walter F."/>
            <person name="Albersmeier A."/>
            <person name="Kalinowski J."/>
            <person name="Ruckert C."/>
        </authorList>
    </citation>
    <scope>NUCLEOTIDE SEQUENCE</scope>
    <source>
        <strain evidence="9">VKM B-2484</strain>
    </source>
</reference>
<keyword evidence="3" id="KW-1003">Cell membrane</keyword>
<evidence type="ECO:0000256" key="6">
    <source>
        <dbReference type="ARBA" id="ARBA00023136"/>
    </source>
</evidence>
<feature type="domain" description="ABC transmembrane type-1" evidence="8">
    <location>
        <begin position="79"/>
        <end position="262"/>
    </location>
</feature>
<keyword evidence="6 7" id="KW-0472">Membrane</keyword>
<feature type="transmembrane region" description="Helical" evidence="7">
    <location>
        <begin position="21"/>
        <end position="43"/>
    </location>
</feature>
<evidence type="ECO:0000256" key="1">
    <source>
        <dbReference type="ARBA" id="ARBA00004651"/>
    </source>
</evidence>
<dbReference type="EMBL" id="BSFJ01000004">
    <property type="protein sequence ID" value="GLK70648.1"/>
    <property type="molecule type" value="Genomic_DNA"/>
</dbReference>
<dbReference type="RefSeq" id="WP_213374178.1">
    <property type="nucleotide sequence ID" value="NZ_BSFJ01000004.1"/>
</dbReference>
<dbReference type="Pfam" id="PF00528">
    <property type="entry name" value="BPD_transp_1"/>
    <property type="match status" value="1"/>
</dbReference>
<dbReference type="InterPro" id="IPR005769">
    <property type="entry name" value="PhnE/PtxC"/>
</dbReference>
<dbReference type="PANTHER" id="PTHR30043">
    <property type="entry name" value="PHOSPHONATES TRANSPORT SYSTEM PERMEASE PROTEIN"/>
    <property type="match status" value="1"/>
</dbReference>
<name>A0A9W6MY16_9HYPH</name>
<dbReference type="SUPFAM" id="SSF161098">
    <property type="entry name" value="MetI-like"/>
    <property type="match status" value="1"/>
</dbReference>
<keyword evidence="2 7" id="KW-0813">Transport</keyword>
<evidence type="ECO:0000259" key="8">
    <source>
        <dbReference type="PROSITE" id="PS50928"/>
    </source>
</evidence>
<dbReference type="InterPro" id="IPR035906">
    <property type="entry name" value="MetI-like_sf"/>
</dbReference>
<reference evidence="9" key="2">
    <citation type="submission" date="2023-01" db="EMBL/GenBank/DDBJ databases">
        <authorList>
            <person name="Sun Q."/>
            <person name="Evtushenko L."/>
        </authorList>
    </citation>
    <scope>NUCLEOTIDE SEQUENCE</scope>
    <source>
        <strain evidence="9">VKM B-2484</strain>
    </source>
</reference>
<feature type="transmembrane region" description="Helical" evidence="7">
    <location>
        <begin position="240"/>
        <end position="258"/>
    </location>
</feature>
<dbReference type="Proteomes" id="UP001143370">
    <property type="component" value="Unassembled WGS sequence"/>
</dbReference>
<evidence type="ECO:0000256" key="3">
    <source>
        <dbReference type="ARBA" id="ARBA00022475"/>
    </source>
</evidence>